<keyword evidence="13" id="KW-1185">Reference proteome</keyword>
<sequence length="92" mass="10039">MIMLALIVTLSACAFVSNYSHLLNSLLTLELLSVTLYLSIAAIFSSVGSELFYLLFFLVLVVCEGVLGISLLISLAHSHGEDYFKSMNAMQC</sequence>
<dbReference type="EMBL" id="MH542433">
    <property type="protein sequence ID" value="AYB71624.1"/>
    <property type="molecule type" value="Genomic_DNA"/>
</dbReference>
<dbReference type="GO" id="GO:0008137">
    <property type="term" value="F:NADH dehydrogenase (ubiquinone) activity"/>
    <property type="evidence" value="ECO:0007669"/>
    <property type="project" value="UniProtKB-EC"/>
</dbReference>
<dbReference type="OMA" id="ISHCHIF"/>
<name>A0A385UM83_HYAAZ</name>
<reference evidence="13" key="3">
    <citation type="submission" date="2024-06" db="UniProtKB">
        <authorList>
            <consortium name="RefSeq"/>
        </authorList>
    </citation>
    <scope>NUCLEOTIDE SEQUENCE [LARGE SCALE GENOMIC DNA]</scope>
</reference>
<keyword evidence="6 11" id="KW-1133">Transmembrane helix</keyword>
<evidence type="ECO:0000256" key="11">
    <source>
        <dbReference type="SAM" id="Phobius"/>
    </source>
</evidence>
<evidence type="ECO:0000313" key="14">
    <source>
        <dbReference type="RefSeq" id="YP_009515513.1"/>
    </source>
</evidence>
<evidence type="ECO:0000313" key="13">
    <source>
        <dbReference type="Proteomes" id="UP000694843"/>
    </source>
</evidence>
<gene>
    <name evidence="12" type="primary">Nad4L</name>
    <name evidence="14" type="synonym">ND4L</name>
    <name evidence="14" type="ORF">D9L79_mgp03</name>
</gene>
<comment type="subcellular location">
    <subcellularLocation>
        <location evidence="1">Membrane</location>
        <topology evidence="1">Multi-pass membrane protein</topology>
    </subcellularLocation>
</comment>
<dbReference type="OrthoDB" id="6146597at2759"/>
<comment type="catalytic activity">
    <reaction evidence="10">
        <text>a ubiquinone + NADH + 5 H(+)(in) = a ubiquinol + NAD(+) + 4 H(+)(out)</text>
        <dbReference type="Rhea" id="RHEA:29091"/>
        <dbReference type="Rhea" id="RHEA-COMP:9565"/>
        <dbReference type="Rhea" id="RHEA-COMP:9566"/>
        <dbReference type="ChEBI" id="CHEBI:15378"/>
        <dbReference type="ChEBI" id="CHEBI:16389"/>
        <dbReference type="ChEBI" id="CHEBI:17976"/>
        <dbReference type="ChEBI" id="CHEBI:57540"/>
        <dbReference type="ChEBI" id="CHEBI:57945"/>
        <dbReference type="EC" id="7.1.1.2"/>
    </reaction>
</comment>
<keyword evidence="12 14" id="KW-0496">Mitochondrion</keyword>
<dbReference type="KEGG" id="hazt:38169117"/>
<dbReference type="RefSeq" id="YP_009515513.1">
    <property type="nucleotide sequence ID" value="NC_039403.1"/>
</dbReference>
<feature type="transmembrane region" description="Helical" evidence="11">
    <location>
        <begin position="51"/>
        <end position="76"/>
    </location>
</feature>
<keyword evidence="5" id="KW-1278">Translocase</keyword>
<dbReference type="InterPro" id="IPR039428">
    <property type="entry name" value="NUOK/Mnh_C1-like"/>
</dbReference>
<evidence type="ECO:0000256" key="7">
    <source>
        <dbReference type="ARBA" id="ARBA00023027"/>
    </source>
</evidence>
<comment type="similarity">
    <text evidence="2">Belongs to the complex I subunit 4L family.</text>
</comment>
<reference evidence="14" key="4">
    <citation type="submission" date="2025-04" db="UniProtKB">
        <authorList>
            <consortium name="RefSeq"/>
        </authorList>
    </citation>
    <scope>IDENTIFICATION</scope>
</reference>
<evidence type="ECO:0000313" key="12">
    <source>
        <dbReference type="EMBL" id="AYB71624.1"/>
    </source>
</evidence>
<dbReference type="GO" id="GO:0016020">
    <property type="term" value="C:membrane"/>
    <property type="evidence" value="ECO:0007669"/>
    <property type="project" value="UniProtKB-SubCell"/>
</dbReference>
<keyword evidence="8 11" id="KW-0472">Membrane</keyword>
<evidence type="ECO:0000256" key="8">
    <source>
        <dbReference type="ARBA" id="ARBA00023136"/>
    </source>
</evidence>
<keyword evidence="7" id="KW-0520">NAD</keyword>
<evidence type="ECO:0000256" key="2">
    <source>
        <dbReference type="ARBA" id="ARBA00010519"/>
    </source>
</evidence>
<evidence type="ECO:0000256" key="1">
    <source>
        <dbReference type="ARBA" id="ARBA00004141"/>
    </source>
</evidence>
<dbReference type="Proteomes" id="UP000694843">
    <property type="component" value="Mitochondrion MT"/>
</dbReference>
<accession>A0A385UM83</accession>
<evidence type="ECO:0000256" key="3">
    <source>
        <dbReference type="ARBA" id="ARBA00016612"/>
    </source>
</evidence>
<keyword evidence="4 11" id="KW-0812">Transmembrane</keyword>
<geneLocation type="mitochondrion" evidence="12 14"/>
<evidence type="ECO:0000256" key="4">
    <source>
        <dbReference type="ARBA" id="ARBA00022692"/>
    </source>
</evidence>
<reference evidence="13 14" key="2">
    <citation type="submission" date="2018-10" db="EMBL/GenBank/DDBJ databases">
        <authorList>
            <consortium name="NCBI Genome Project"/>
        </authorList>
    </citation>
    <scope>NUCLEOTIDE SEQUENCE [LARGE SCALE GENOMIC DNA]</scope>
</reference>
<evidence type="ECO:0000256" key="10">
    <source>
        <dbReference type="ARBA" id="ARBA00049551"/>
    </source>
</evidence>
<evidence type="ECO:0000256" key="9">
    <source>
        <dbReference type="ARBA" id="ARBA00031586"/>
    </source>
</evidence>
<dbReference type="Pfam" id="PF00420">
    <property type="entry name" value="Oxidored_q2"/>
    <property type="match status" value="1"/>
</dbReference>
<organism evidence="12">
    <name type="scientific">Hyalella azteca</name>
    <name type="common">Amphipod</name>
    <dbReference type="NCBI Taxonomy" id="294128"/>
    <lineage>
        <taxon>Eukaryota</taxon>
        <taxon>Metazoa</taxon>
        <taxon>Ecdysozoa</taxon>
        <taxon>Arthropoda</taxon>
        <taxon>Crustacea</taxon>
        <taxon>Multicrustacea</taxon>
        <taxon>Malacostraca</taxon>
        <taxon>Eumalacostraca</taxon>
        <taxon>Peracarida</taxon>
        <taxon>Amphipoda</taxon>
        <taxon>Senticaudata</taxon>
        <taxon>Talitrida</taxon>
        <taxon>Talitroidea</taxon>
        <taxon>Hyalellidae</taxon>
        <taxon>Hyalella</taxon>
    </lineage>
</organism>
<evidence type="ECO:0000256" key="5">
    <source>
        <dbReference type="ARBA" id="ARBA00022967"/>
    </source>
</evidence>
<dbReference type="AlphaFoldDB" id="A0A385UM83"/>
<feature type="transmembrane region" description="Helical" evidence="11">
    <location>
        <begin position="26"/>
        <end position="44"/>
    </location>
</feature>
<proteinExistence type="inferred from homology"/>
<evidence type="ECO:0000256" key="6">
    <source>
        <dbReference type="ARBA" id="ARBA00022989"/>
    </source>
</evidence>
<dbReference type="Gene3D" id="1.10.287.3510">
    <property type="match status" value="1"/>
</dbReference>
<reference evidence="12 13" key="1">
    <citation type="submission" date="2018-06" db="EMBL/GenBank/DDBJ databases">
        <title>Comparative mitochondrial genome analysis of talitrids Platorchestia sp. and Trinorchestia longiramus.</title>
        <authorList>
            <person name="Patra A.K."/>
            <person name="Kim M.-S."/>
            <person name="Yoo J.-Y."/>
            <person name="Yoon M.-G."/>
            <person name="Choi J.-H."/>
            <person name="Yang Y."/>
        </authorList>
    </citation>
    <scope>NUCLEOTIDE SEQUENCE</scope>
</reference>
<protein>
    <recommendedName>
        <fullName evidence="3">NADH-ubiquinone oxidoreductase chain 4L</fullName>
    </recommendedName>
    <alternativeName>
        <fullName evidence="9">NADH dehydrogenase subunit 4L</fullName>
    </alternativeName>
</protein>